<dbReference type="PANTHER" id="PTHR30385:SF4">
    <property type="entry name" value="RNA POLYMERASE SIGMA-E FACTOR"/>
    <property type="match status" value="1"/>
</dbReference>
<dbReference type="Pfam" id="PF04545">
    <property type="entry name" value="Sigma70_r4"/>
    <property type="match status" value="1"/>
</dbReference>
<evidence type="ECO:0000256" key="1">
    <source>
        <dbReference type="ARBA" id="ARBA00023015"/>
    </source>
</evidence>
<dbReference type="NCBIfam" id="TIGR02937">
    <property type="entry name" value="sigma70-ECF"/>
    <property type="match status" value="1"/>
</dbReference>
<feature type="domain" description="RNA polymerase sigma-70 region 4" evidence="8">
    <location>
        <begin position="215"/>
        <end position="264"/>
    </location>
</feature>
<dbReference type="InterPro" id="IPR007624">
    <property type="entry name" value="RNA_pol_sigma70_r3"/>
</dbReference>
<gene>
    <name evidence="9" type="ORF">EV138_6207</name>
</gene>
<comment type="caution">
    <text evidence="9">The sequence shown here is derived from an EMBL/GenBank/DDBJ whole genome shotgun (WGS) entry which is preliminary data.</text>
</comment>
<evidence type="ECO:0000313" key="9">
    <source>
        <dbReference type="EMBL" id="TDU83743.1"/>
    </source>
</evidence>
<evidence type="ECO:0000259" key="6">
    <source>
        <dbReference type="Pfam" id="PF04539"/>
    </source>
</evidence>
<protein>
    <submittedName>
        <fullName evidence="9">RNA polymerase sigma-B factor</fullName>
    </submittedName>
</protein>
<dbReference type="InterPro" id="IPR013325">
    <property type="entry name" value="RNA_pol_sigma_r2"/>
</dbReference>
<dbReference type="SUPFAM" id="SSF88659">
    <property type="entry name" value="Sigma3 and sigma4 domains of RNA polymerase sigma factors"/>
    <property type="match status" value="2"/>
</dbReference>
<dbReference type="NCBIfam" id="TIGR02980">
    <property type="entry name" value="SigBFG"/>
    <property type="match status" value="1"/>
</dbReference>
<keyword evidence="2" id="KW-0731">Sigma factor</keyword>
<feature type="region of interest" description="Disordered" evidence="5">
    <location>
        <begin position="1"/>
        <end position="39"/>
    </location>
</feature>
<dbReference type="AlphaFoldDB" id="A0A4V3FIU4"/>
<dbReference type="GO" id="GO:0006352">
    <property type="term" value="P:DNA-templated transcription initiation"/>
    <property type="evidence" value="ECO:0007669"/>
    <property type="project" value="InterPro"/>
</dbReference>
<dbReference type="InterPro" id="IPR014284">
    <property type="entry name" value="RNA_pol_sigma-70_dom"/>
</dbReference>
<dbReference type="Gene3D" id="1.20.120.1810">
    <property type="match status" value="1"/>
</dbReference>
<dbReference type="OrthoDB" id="9804285at2"/>
<reference evidence="9 10" key="1">
    <citation type="submission" date="2019-03" db="EMBL/GenBank/DDBJ databases">
        <title>Genomic Encyclopedia of Type Strains, Phase III (KMG-III): the genomes of soil and plant-associated and newly described type strains.</title>
        <authorList>
            <person name="Whitman W."/>
        </authorList>
    </citation>
    <scope>NUCLEOTIDE SEQUENCE [LARGE SCALE GENOMIC DNA]</scope>
    <source>
        <strain evidence="9 10">VKM Ac-2575</strain>
    </source>
</reference>
<organism evidence="9 10">
    <name type="scientific">Kribbella voronezhensis</name>
    <dbReference type="NCBI Taxonomy" id="2512212"/>
    <lineage>
        <taxon>Bacteria</taxon>
        <taxon>Bacillati</taxon>
        <taxon>Actinomycetota</taxon>
        <taxon>Actinomycetes</taxon>
        <taxon>Propionibacteriales</taxon>
        <taxon>Kribbellaceae</taxon>
        <taxon>Kribbella</taxon>
    </lineage>
</organism>
<dbReference type="Pfam" id="PF04542">
    <property type="entry name" value="Sigma70_r2"/>
    <property type="match status" value="1"/>
</dbReference>
<evidence type="ECO:0000256" key="2">
    <source>
        <dbReference type="ARBA" id="ARBA00023082"/>
    </source>
</evidence>
<dbReference type="InterPro" id="IPR036388">
    <property type="entry name" value="WH-like_DNA-bd_sf"/>
</dbReference>
<sequence length="273" mass="30850">MATSTSQSEPARCSSARERTEREAATSRLFEQRERTTDETERQALLEQIVELNLEIAKAIAHRFDGRGAESEDLVQVACVGLMKAARQYRLSADTPFIGYAVPTIRGEVKRYFRDCAWTVRIPRRLQELQGALIVKTPMLQQELNREPTVADLAEYLGVEAEEIDQARAARGCFNTLSLDRALPNDDRLKLGDVIPDDPDQAVDQLEAVDMLRPVLAELSQRDRQILHLRFVEGWTQTEIGREIGISQMQVSRVLRQILQTLRAKLTPLPNAA</sequence>
<evidence type="ECO:0000256" key="3">
    <source>
        <dbReference type="ARBA" id="ARBA00023125"/>
    </source>
</evidence>
<evidence type="ECO:0000313" key="10">
    <source>
        <dbReference type="Proteomes" id="UP000295151"/>
    </source>
</evidence>
<dbReference type="GO" id="GO:0016987">
    <property type="term" value="F:sigma factor activity"/>
    <property type="evidence" value="ECO:0007669"/>
    <property type="project" value="UniProtKB-KW"/>
</dbReference>
<dbReference type="CDD" id="cd06171">
    <property type="entry name" value="Sigma70_r4"/>
    <property type="match status" value="1"/>
</dbReference>
<proteinExistence type="predicted"/>
<dbReference type="InterPro" id="IPR000943">
    <property type="entry name" value="RNA_pol_sigma70"/>
</dbReference>
<keyword evidence="10" id="KW-1185">Reference proteome</keyword>
<evidence type="ECO:0000256" key="5">
    <source>
        <dbReference type="SAM" id="MobiDB-lite"/>
    </source>
</evidence>
<dbReference type="Proteomes" id="UP000295151">
    <property type="component" value="Unassembled WGS sequence"/>
</dbReference>
<evidence type="ECO:0000259" key="7">
    <source>
        <dbReference type="Pfam" id="PF04542"/>
    </source>
</evidence>
<keyword evidence="3" id="KW-0238">DNA-binding</keyword>
<feature type="domain" description="RNA polymerase sigma-70 region 3" evidence="6">
    <location>
        <begin position="140"/>
        <end position="199"/>
    </location>
</feature>
<dbReference type="PRINTS" id="PR00046">
    <property type="entry name" value="SIGMA70FCT"/>
</dbReference>
<feature type="compositionally biased region" description="Basic and acidic residues" evidence="5">
    <location>
        <begin position="15"/>
        <end position="39"/>
    </location>
</feature>
<dbReference type="PANTHER" id="PTHR30385">
    <property type="entry name" value="SIGMA FACTOR F FLAGELLAR"/>
    <property type="match status" value="1"/>
</dbReference>
<dbReference type="InterPro" id="IPR007627">
    <property type="entry name" value="RNA_pol_sigma70_r2"/>
</dbReference>
<accession>A0A4V3FIU4</accession>
<dbReference type="InterPro" id="IPR014322">
    <property type="entry name" value="RNA_pol_sigma-B/F/G"/>
</dbReference>
<feature type="domain" description="RNA polymerase sigma-70 region 2" evidence="7">
    <location>
        <begin position="50"/>
        <end position="118"/>
    </location>
</feature>
<dbReference type="InterPro" id="IPR013324">
    <property type="entry name" value="RNA_pol_sigma_r3/r4-like"/>
</dbReference>
<dbReference type="Gene3D" id="1.10.10.10">
    <property type="entry name" value="Winged helix-like DNA-binding domain superfamily/Winged helix DNA-binding domain"/>
    <property type="match status" value="2"/>
</dbReference>
<dbReference type="InterPro" id="IPR007630">
    <property type="entry name" value="RNA_pol_sigma70_r4"/>
</dbReference>
<keyword evidence="1" id="KW-0805">Transcription regulation</keyword>
<name>A0A4V3FIU4_9ACTN</name>
<evidence type="ECO:0000259" key="8">
    <source>
        <dbReference type="Pfam" id="PF04545"/>
    </source>
</evidence>
<dbReference type="SUPFAM" id="SSF88946">
    <property type="entry name" value="Sigma2 domain of RNA polymerase sigma factors"/>
    <property type="match status" value="1"/>
</dbReference>
<dbReference type="EMBL" id="SOCE01000002">
    <property type="protein sequence ID" value="TDU83743.1"/>
    <property type="molecule type" value="Genomic_DNA"/>
</dbReference>
<dbReference type="GO" id="GO:0003677">
    <property type="term" value="F:DNA binding"/>
    <property type="evidence" value="ECO:0007669"/>
    <property type="project" value="UniProtKB-KW"/>
</dbReference>
<keyword evidence="4" id="KW-0804">Transcription</keyword>
<dbReference type="Pfam" id="PF04539">
    <property type="entry name" value="Sigma70_r3"/>
    <property type="match status" value="1"/>
</dbReference>
<evidence type="ECO:0000256" key="4">
    <source>
        <dbReference type="ARBA" id="ARBA00023163"/>
    </source>
</evidence>